<dbReference type="Gene3D" id="3.40.50.2000">
    <property type="entry name" value="Glycogen Phosphorylase B"/>
    <property type="match status" value="1"/>
</dbReference>
<evidence type="ECO:0000313" key="3">
    <source>
        <dbReference type="Proteomes" id="UP000253831"/>
    </source>
</evidence>
<reference evidence="2 3" key="1">
    <citation type="submission" date="2018-05" db="EMBL/GenBank/DDBJ databases">
        <title>Integrated omic analyses show evidence that a Ca. Accumulibacter phosphatis strain performs denitrification under micro-aerobic conditions.</title>
        <authorList>
            <person name="Camejo P.Y."/>
            <person name="Katherine M.D."/>
            <person name="Daniel N.R."/>
        </authorList>
    </citation>
    <scope>NUCLEOTIDE SEQUENCE [LARGE SCALE GENOMIC DNA]</scope>
    <source>
        <strain evidence="2">UW-LDO-IC</strain>
    </source>
</reference>
<protein>
    <submittedName>
        <fullName evidence="2">Glycosyltransferase</fullName>
    </submittedName>
</protein>
<dbReference type="InterPro" id="IPR028098">
    <property type="entry name" value="Glyco_trans_4-like_N"/>
</dbReference>
<dbReference type="Pfam" id="PF13439">
    <property type="entry name" value="Glyco_transf_4"/>
    <property type="match status" value="1"/>
</dbReference>
<dbReference type="GO" id="GO:0016757">
    <property type="term" value="F:glycosyltransferase activity"/>
    <property type="evidence" value="ECO:0007669"/>
    <property type="project" value="UniProtKB-ARBA"/>
</dbReference>
<comment type="caution">
    <text evidence="2">The sequence shown here is derived from an EMBL/GenBank/DDBJ whole genome shotgun (WGS) entry which is preliminary data.</text>
</comment>
<gene>
    <name evidence="2" type="ORF">DVS81_03735</name>
</gene>
<dbReference type="Proteomes" id="UP000253831">
    <property type="component" value="Unassembled WGS sequence"/>
</dbReference>
<evidence type="ECO:0000313" key="2">
    <source>
        <dbReference type="EMBL" id="RDE51748.1"/>
    </source>
</evidence>
<feature type="domain" description="Glycosyltransferase subfamily 4-like N-terminal" evidence="1">
    <location>
        <begin position="95"/>
        <end position="215"/>
    </location>
</feature>
<evidence type="ECO:0000259" key="1">
    <source>
        <dbReference type="Pfam" id="PF13439"/>
    </source>
</evidence>
<accession>A0A369XWJ4</accession>
<organism evidence="2 3">
    <name type="scientific">Candidatus Accumulibacter meliphilus</name>
    <dbReference type="NCBI Taxonomy" id="2211374"/>
    <lineage>
        <taxon>Bacteria</taxon>
        <taxon>Pseudomonadati</taxon>
        <taxon>Pseudomonadota</taxon>
        <taxon>Betaproteobacteria</taxon>
        <taxon>Candidatus Accumulibacter</taxon>
    </lineage>
</organism>
<name>A0A369XWJ4_9PROT</name>
<sequence length="424" mass="48552">MTNLPKNKRILVIAYHFPPCKTSSGIQRTLKFCTYLREYGWDPLILTISPTAYETTSADQLREIPDDIVVERAFGLDTSRHLAIAGRYFRTMAQPDRWISWWPGAVWRGMRMIKRYQPAAIMSTFPIATAHRIGLSLQRRSGLPWVADFRDSMTEPGYPRDPQTWRIHRKLEEEIVRHCSRAVFTTEPTRQMYVDRYPEYPKTRWEVIENGFDEENFRDAEVGIDASPLGVFGQLTLVHSGVLYPIERDPRPFFAALSRLKHTGQIDSKSLRIILRATGVDHFYRPVLSELEIDDIVHLEPVIDYRDALREMLRADALLLFQGSDCDHQIPAKIYEYFRARKPILALVGPHGITATKLREAHVSDISDMTDTESIAARLLELLRRLRNGGINGVAPEVAARSSRKARTAELAEILNQLTDPAAD</sequence>
<proteinExistence type="predicted"/>
<dbReference type="EMBL" id="QPGA01000004">
    <property type="protein sequence ID" value="RDE51748.1"/>
    <property type="molecule type" value="Genomic_DNA"/>
</dbReference>
<dbReference type="SUPFAM" id="SSF53756">
    <property type="entry name" value="UDP-Glycosyltransferase/glycogen phosphorylase"/>
    <property type="match status" value="1"/>
</dbReference>
<keyword evidence="2" id="KW-0808">Transferase</keyword>
<dbReference type="AlphaFoldDB" id="A0A369XWJ4"/>